<protein>
    <submittedName>
        <fullName evidence="1">Uncharacterized protein</fullName>
    </submittedName>
</protein>
<dbReference type="EMBL" id="FMHW01000002">
    <property type="protein sequence ID" value="SCL25830.1"/>
    <property type="molecule type" value="Genomic_DNA"/>
</dbReference>
<proteinExistence type="predicted"/>
<organism evidence="1 2">
    <name type="scientific">Micromonospora pallida</name>
    <dbReference type="NCBI Taxonomy" id="145854"/>
    <lineage>
        <taxon>Bacteria</taxon>
        <taxon>Bacillati</taxon>
        <taxon>Actinomycetota</taxon>
        <taxon>Actinomycetes</taxon>
        <taxon>Micromonosporales</taxon>
        <taxon>Micromonosporaceae</taxon>
        <taxon>Micromonospora</taxon>
    </lineage>
</organism>
<accession>A0A1C6S8N0</accession>
<sequence length="231" mass="26604">MHQAARRYLIQRYDTLTGAYAKLPNQGRAADGYHYTDDARRVFPRYRAVEAFLEQVERLDPDRLPDWSNLTIALLRSAYDARSPFTDGQDQVGAEVIRDERRRFASVIRSWSAGGEPLGYRRVLTDEESADWRRRLQRRWALTDVWHPLLPDPVPSDVLVLQEPCMWEEHGSARVRQALRDVGTGRVVELRESGPDYLLDLDLVTTRYNGAEGVWSDDSLTWIAYASQKGP</sequence>
<evidence type="ECO:0000313" key="1">
    <source>
        <dbReference type="EMBL" id="SCL25830.1"/>
    </source>
</evidence>
<reference evidence="2" key="1">
    <citation type="submission" date="2016-06" db="EMBL/GenBank/DDBJ databases">
        <authorList>
            <person name="Varghese N."/>
            <person name="Submissions Spin"/>
        </authorList>
    </citation>
    <scope>NUCLEOTIDE SEQUENCE [LARGE SCALE GENOMIC DNA]</scope>
    <source>
        <strain evidence="2">DSM 43817</strain>
    </source>
</reference>
<keyword evidence="2" id="KW-1185">Reference proteome</keyword>
<name>A0A1C6S8N0_9ACTN</name>
<dbReference type="AlphaFoldDB" id="A0A1C6S8N0"/>
<gene>
    <name evidence="1" type="ORF">GA0074692_2035</name>
</gene>
<dbReference type="Proteomes" id="UP000198959">
    <property type="component" value="Unassembled WGS sequence"/>
</dbReference>
<evidence type="ECO:0000313" key="2">
    <source>
        <dbReference type="Proteomes" id="UP000198959"/>
    </source>
</evidence>